<evidence type="ECO:0000313" key="1">
    <source>
        <dbReference type="EMBL" id="CAG7827098.1"/>
    </source>
</evidence>
<dbReference type="PANTHER" id="PTHR10773:SF19">
    <property type="match status" value="1"/>
</dbReference>
<accession>A0A8J2PMY3</accession>
<comment type="caution">
    <text evidence="1">The sequence shown here is derived from an EMBL/GenBank/DDBJ whole genome shotgun (WGS) entry which is preliminary data.</text>
</comment>
<dbReference type="OrthoDB" id="6611988at2759"/>
<protein>
    <submittedName>
        <fullName evidence="1">Uncharacterized protein</fullName>
    </submittedName>
</protein>
<dbReference type="EMBL" id="CAJVCH010542248">
    <property type="protein sequence ID" value="CAG7827098.1"/>
    <property type="molecule type" value="Genomic_DNA"/>
</dbReference>
<organism evidence="1 2">
    <name type="scientific">Allacma fusca</name>
    <dbReference type="NCBI Taxonomy" id="39272"/>
    <lineage>
        <taxon>Eukaryota</taxon>
        <taxon>Metazoa</taxon>
        <taxon>Ecdysozoa</taxon>
        <taxon>Arthropoda</taxon>
        <taxon>Hexapoda</taxon>
        <taxon>Collembola</taxon>
        <taxon>Symphypleona</taxon>
        <taxon>Sminthuridae</taxon>
        <taxon>Allacma</taxon>
    </lineage>
</organism>
<name>A0A8J2PMY3_9HEXA</name>
<dbReference type="AlphaFoldDB" id="A0A8J2PMY3"/>
<reference evidence="1" key="1">
    <citation type="submission" date="2021-06" db="EMBL/GenBank/DDBJ databases">
        <authorList>
            <person name="Hodson N. C."/>
            <person name="Mongue J. A."/>
            <person name="Jaron S. K."/>
        </authorList>
    </citation>
    <scope>NUCLEOTIDE SEQUENCE</scope>
</reference>
<dbReference type="Proteomes" id="UP000708208">
    <property type="component" value="Unassembled WGS sequence"/>
</dbReference>
<sequence length="457" mass="53406">MDRPLNLDLGVFEPETYASDGFKPKKRKSDPKNWMRNIVKKARCRSRLRKKVLMREVDIEDRRGKHPGHYMKTSYETRDQMRIFFKSLPARHSHYSVNKNPSRLYMESHWTITSLYERFFVYFPDVTKENATLPIFRKIVNTEFNIKFGFPRTDRCDTCSKFLTRICVAKNQTPYDEEGIDELHNQHARHLEFADIFYRDMASAKRFVESHYALCMDFQQNMPIPVTRVNKEFYLRQMWIYNFGIKNVKTGRTTMFLYSENFANKGANENLANTRFERIYVKYPVPGHSRMPIDADFGLIEAKKRRMEQIFVPSQVVTLVKSARTETPFDVVFVNVPLTDDLCPDENPIVTVRDYKSAIGPLFKGRSFGGFDLNSIRELRFVGGSKPLANFSERFTNPPREMSIFSDCIGDGALEELIANALPMYEDFLPIKLAKVKNLEILVSHTILAPQVWLNKL</sequence>
<gene>
    <name evidence="1" type="ORF">AFUS01_LOCUS37105</name>
</gene>
<dbReference type="PANTHER" id="PTHR10773">
    <property type="entry name" value="DNA-DIRECTED RNA POLYMERASES I, II, AND III SUBUNIT RPABC2"/>
    <property type="match status" value="1"/>
</dbReference>
<keyword evidence="2" id="KW-1185">Reference proteome</keyword>
<proteinExistence type="predicted"/>
<evidence type="ECO:0000313" key="2">
    <source>
        <dbReference type="Proteomes" id="UP000708208"/>
    </source>
</evidence>